<protein>
    <submittedName>
        <fullName evidence="1">Uncharacterized protein</fullName>
    </submittedName>
</protein>
<keyword evidence="2" id="KW-1185">Reference proteome</keyword>
<name>A0A2V3UQC2_9SPHN</name>
<gene>
    <name evidence="1" type="ORF">C7451_11928</name>
</gene>
<proteinExistence type="predicted"/>
<dbReference type="EMBL" id="QJJM01000019">
    <property type="protein sequence ID" value="PXW68220.1"/>
    <property type="molecule type" value="Genomic_DNA"/>
</dbReference>
<sequence>MLRKALYEAANSALFQLKRPFALQLWGGKMAGAKGAKRAGTFVTPKLLHYSIRFG</sequence>
<organism evidence="1 2">
    <name type="scientific">Blastomonas natatoria</name>
    <dbReference type="NCBI Taxonomy" id="34015"/>
    <lineage>
        <taxon>Bacteria</taxon>
        <taxon>Pseudomonadati</taxon>
        <taxon>Pseudomonadota</taxon>
        <taxon>Alphaproteobacteria</taxon>
        <taxon>Sphingomonadales</taxon>
        <taxon>Sphingomonadaceae</taxon>
        <taxon>Blastomonas</taxon>
    </lineage>
</organism>
<dbReference type="AlphaFoldDB" id="A0A2V3UQC2"/>
<evidence type="ECO:0000313" key="1">
    <source>
        <dbReference type="EMBL" id="PXW68220.1"/>
    </source>
</evidence>
<reference evidence="1 2" key="1">
    <citation type="submission" date="2018-05" db="EMBL/GenBank/DDBJ databases">
        <title>Genomic Encyclopedia of Type Strains, Phase IV (KMG-IV): sequencing the most valuable type-strain genomes for metagenomic binning, comparative biology and taxonomic classification.</title>
        <authorList>
            <person name="Goeker M."/>
        </authorList>
    </citation>
    <scope>NUCLEOTIDE SEQUENCE [LARGE SCALE GENOMIC DNA]</scope>
    <source>
        <strain evidence="1 2">DSM 3183</strain>
    </source>
</reference>
<dbReference type="Proteomes" id="UP000248014">
    <property type="component" value="Unassembled WGS sequence"/>
</dbReference>
<comment type="caution">
    <text evidence="1">The sequence shown here is derived from an EMBL/GenBank/DDBJ whole genome shotgun (WGS) entry which is preliminary data.</text>
</comment>
<evidence type="ECO:0000313" key="2">
    <source>
        <dbReference type="Proteomes" id="UP000248014"/>
    </source>
</evidence>
<accession>A0A2V3UQC2</accession>